<gene>
    <name evidence="2" type="ORF">AO382_1951</name>
    <name evidence="1" type="ORF">AO384_0810</name>
</gene>
<evidence type="ECO:0000313" key="1">
    <source>
        <dbReference type="EMBL" id="OAU96788.1"/>
    </source>
</evidence>
<evidence type="ECO:0000313" key="3">
    <source>
        <dbReference type="Proteomes" id="UP000078228"/>
    </source>
</evidence>
<comment type="caution">
    <text evidence="1">The sequence shown here is derived from an EMBL/GenBank/DDBJ whole genome shotgun (WGS) entry which is preliminary data.</text>
</comment>
<protein>
    <submittedName>
        <fullName evidence="1">Uncharacterized protein</fullName>
    </submittedName>
</protein>
<keyword evidence="3" id="KW-1185">Reference proteome</keyword>
<dbReference type="Proteomes" id="UP000078228">
    <property type="component" value="Unassembled WGS sequence"/>
</dbReference>
<proteinExistence type="predicted"/>
<evidence type="ECO:0000313" key="2">
    <source>
        <dbReference type="EMBL" id="OAU99465.1"/>
    </source>
</evidence>
<dbReference type="Proteomes" id="UP000078446">
    <property type="component" value="Unassembled WGS sequence"/>
</dbReference>
<reference evidence="3 4" key="1">
    <citation type="journal article" date="2016" name="Genome Biol. Evol.">
        <title>Comparative Genomic Analyses of the Moraxella catarrhalis Serosensitive and Seroresistant Lineages Demonstrate Their Independent Evolution.</title>
        <authorList>
            <person name="Earl J.P."/>
            <person name="de Vries S.P."/>
            <person name="Ahmed A."/>
            <person name="Powell E."/>
            <person name="Schultz M.P."/>
            <person name="Hermans P.W."/>
            <person name="Hill D.J."/>
            <person name="Zhou Z."/>
            <person name="Constantinidou C.I."/>
            <person name="Hu F.Z."/>
            <person name="Bootsma H.J."/>
            <person name="Ehrlich G.D."/>
        </authorList>
    </citation>
    <scope>NUCLEOTIDE SEQUENCE [LARGE SCALE GENOMIC DNA]</scope>
    <source>
        <strain evidence="1 3">Z7542</strain>
        <strain evidence="2 4">Z7574</strain>
    </source>
</reference>
<name>A0A198UT25_MORCA</name>
<sequence length="39" mass="4362">MFKNKQSVDRTNVIIDSSHIPQNISITSNPPPNTIQIGR</sequence>
<accession>A0A198UT25</accession>
<dbReference type="EMBL" id="LXHC01000014">
    <property type="protein sequence ID" value="OAU96788.1"/>
    <property type="molecule type" value="Genomic_DNA"/>
</dbReference>
<dbReference type="AlphaFoldDB" id="A0A198UT25"/>
<evidence type="ECO:0000313" key="4">
    <source>
        <dbReference type="Proteomes" id="UP000078446"/>
    </source>
</evidence>
<dbReference type="EMBL" id="LXHE01000021">
    <property type="protein sequence ID" value="OAU99465.1"/>
    <property type="molecule type" value="Genomic_DNA"/>
</dbReference>
<organism evidence="1 3">
    <name type="scientific">Moraxella catarrhalis</name>
    <name type="common">Branhamella catarrhalis</name>
    <dbReference type="NCBI Taxonomy" id="480"/>
    <lineage>
        <taxon>Bacteria</taxon>
        <taxon>Pseudomonadati</taxon>
        <taxon>Pseudomonadota</taxon>
        <taxon>Gammaproteobacteria</taxon>
        <taxon>Moraxellales</taxon>
        <taxon>Moraxellaceae</taxon>
        <taxon>Moraxella</taxon>
    </lineage>
</organism>